<dbReference type="eggNOG" id="ENOG5031YFK">
    <property type="taxonomic scope" value="Bacteria"/>
</dbReference>
<dbReference type="Proteomes" id="UP000008812">
    <property type="component" value="Chromosome"/>
</dbReference>
<accession>B3PM08</accession>
<organism evidence="1 2">
    <name type="scientific">Metamycoplasma arthritidis (strain 158L3-1)</name>
    <name type="common">Mycoplasma arthritidis</name>
    <dbReference type="NCBI Taxonomy" id="243272"/>
    <lineage>
        <taxon>Bacteria</taxon>
        <taxon>Bacillati</taxon>
        <taxon>Mycoplasmatota</taxon>
        <taxon>Mycoplasmoidales</taxon>
        <taxon>Metamycoplasmataceae</taxon>
        <taxon>Metamycoplasma</taxon>
    </lineage>
</organism>
<keyword evidence="2" id="KW-1185">Reference proteome</keyword>
<dbReference type="RefSeq" id="WP_012498017.1">
    <property type="nucleotide sequence ID" value="NC_011025.1"/>
</dbReference>
<keyword evidence="1" id="KW-0808">Transferase</keyword>
<sequence length="273" mass="32396">MNLVKENKLKILKDFVKICDENHLWYSLDGNTLLLTISTKNFDDNLDHYEVMMTYESYEKLKAKFPQHILDNTKHSEYYSLQNKFVYDAINIFDSQPFLNINLIMPTQIKKIKKYLNCSNRVRSFVEHYATYNNTNAKVKHKVNIAKLLWYFIKKITYKDLINALHEEEFEGYIVTSPFIKKQIYLSRWLSNISFKTKDVIFLGNLTTKVISEYESYLINQYGQNYLDHEIKATDCGYKNPVEIWNLKTLENRISDQIEVSEVDDSNQEDAIN</sequence>
<reference evidence="1 2" key="1">
    <citation type="journal article" date="2008" name="Infect. Immun.">
        <title>Genome of Mycoplasma arthritidis.</title>
        <authorList>
            <person name="Dybvig K."/>
            <person name="Zuhua C."/>
            <person name="Lao P."/>
            <person name="Jordan D.S."/>
            <person name="French C.T."/>
            <person name="Tu A.H."/>
            <person name="Loraine A.E."/>
        </authorList>
    </citation>
    <scope>NUCLEOTIDE SEQUENCE [LARGE SCALE GENOMIC DNA]</scope>
    <source>
        <strain evidence="1 2">158L3-1</strain>
    </source>
</reference>
<dbReference type="KEGG" id="mat:MARTH_orf122"/>
<dbReference type="STRING" id="243272.MARTH_orf122"/>
<evidence type="ECO:0000313" key="1">
    <source>
        <dbReference type="EMBL" id="ACF07060.1"/>
    </source>
</evidence>
<dbReference type="HOGENOM" id="CLU_1119208_0_0_14"/>
<proteinExistence type="predicted"/>
<name>B3PM08_META1</name>
<protein>
    <submittedName>
        <fullName evidence="1">LicD-family phosphotransferase</fullName>
    </submittedName>
</protein>
<dbReference type="AlphaFoldDB" id="B3PM08"/>
<dbReference type="GO" id="GO:0016740">
    <property type="term" value="F:transferase activity"/>
    <property type="evidence" value="ECO:0007669"/>
    <property type="project" value="UniProtKB-KW"/>
</dbReference>
<dbReference type="EMBL" id="CP001047">
    <property type="protein sequence ID" value="ACF07060.1"/>
    <property type="molecule type" value="Genomic_DNA"/>
</dbReference>
<gene>
    <name evidence="1" type="ordered locus">MARTH_orf122</name>
</gene>
<evidence type="ECO:0000313" key="2">
    <source>
        <dbReference type="Proteomes" id="UP000008812"/>
    </source>
</evidence>